<gene>
    <name evidence="4" type="ORF">K7G82_26410</name>
</gene>
<dbReference type="InterPro" id="IPR006680">
    <property type="entry name" value="Amidohydro-rel"/>
</dbReference>
<dbReference type="InterPro" id="IPR051781">
    <property type="entry name" value="Metallo-dep_Hydrolase"/>
</dbReference>
<keyword evidence="5" id="KW-1185">Reference proteome</keyword>
<dbReference type="Proteomes" id="UP000706039">
    <property type="component" value="Unassembled WGS sequence"/>
</dbReference>
<keyword evidence="2" id="KW-0732">Signal</keyword>
<evidence type="ECO:0000256" key="1">
    <source>
        <dbReference type="SAM" id="MobiDB-lite"/>
    </source>
</evidence>
<dbReference type="SUPFAM" id="SSF51338">
    <property type="entry name" value="Composite domain of metallo-dependent hydrolases"/>
    <property type="match status" value="1"/>
</dbReference>
<dbReference type="SUPFAM" id="SSF51556">
    <property type="entry name" value="Metallo-dependent hydrolases"/>
    <property type="match status" value="1"/>
</dbReference>
<comment type="caution">
    <text evidence="4">The sequence shown here is derived from an EMBL/GenBank/DDBJ whole genome shotgun (WGS) entry which is preliminary data.</text>
</comment>
<evidence type="ECO:0000313" key="4">
    <source>
        <dbReference type="EMBL" id="MBY8825862.1"/>
    </source>
</evidence>
<feature type="region of interest" description="Disordered" evidence="1">
    <location>
        <begin position="103"/>
        <end position="125"/>
    </location>
</feature>
<dbReference type="InterPro" id="IPR032466">
    <property type="entry name" value="Metal_Hydrolase"/>
</dbReference>
<organism evidence="4 5">
    <name type="scientific">Sphingomonas colocasiae</name>
    <dbReference type="NCBI Taxonomy" id="1848973"/>
    <lineage>
        <taxon>Bacteria</taxon>
        <taxon>Pseudomonadati</taxon>
        <taxon>Pseudomonadota</taxon>
        <taxon>Alphaproteobacteria</taxon>
        <taxon>Sphingomonadales</taxon>
        <taxon>Sphingomonadaceae</taxon>
        <taxon>Sphingomonas</taxon>
    </lineage>
</organism>
<evidence type="ECO:0000256" key="2">
    <source>
        <dbReference type="SAM" id="SignalP"/>
    </source>
</evidence>
<protein>
    <submittedName>
        <fullName evidence="4">Amidohydrolase family protein</fullName>
    </submittedName>
</protein>
<evidence type="ECO:0000259" key="3">
    <source>
        <dbReference type="Pfam" id="PF01979"/>
    </source>
</evidence>
<evidence type="ECO:0000313" key="5">
    <source>
        <dbReference type="Proteomes" id="UP000706039"/>
    </source>
</evidence>
<proteinExistence type="predicted"/>
<feature type="compositionally biased region" description="Polar residues" evidence="1">
    <location>
        <begin position="105"/>
        <end position="117"/>
    </location>
</feature>
<reference evidence="4 5" key="1">
    <citation type="submission" date="2021-08" db="EMBL/GenBank/DDBJ databases">
        <authorList>
            <person name="Tuo L."/>
        </authorList>
    </citation>
    <scope>NUCLEOTIDE SEQUENCE [LARGE SCALE GENOMIC DNA]</scope>
    <source>
        <strain evidence="4 5">JCM 31229</strain>
    </source>
</reference>
<feature type="chain" id="PRO_5046544912" evidence="2">
    <location>
        <begin position="22"/>
        <end position="683"/>
    </location>
</feature>
<dbReference type="PANTHER" id="PTHR43135">
    <property type="entry name" value="ALPHA-D-RIBOSE 1-METHYLPHOSPHONATE 5-TRIPHOSPHATE DIPHOSPHATASE"/>
    <property type="match status" value="1"/>
</dbReference>
<dbReference type="Pfam" id="PF01979">
    <property type="entry name" value="Amidohydro_1"/>
    <property type="match status" value="1"/>
</dbReference>
<accession>A0ABS7PWX3</accession>
<dbReference type="Gene3D" id="2.30.40.10">
    <property type="entry name" value="Urease, subunit C, domain 1"/>
    <property type="match status" value="2"/>
</dbReference>
<feature type="signal peptide" evidence="2">
    <location>
        <begin position="1"/>
        <end position="21"/>
    </location>
</feature>
<sequence length="683" mass="71981">MKPIAFATMAALIAIASPAAAHGDTPQTAEAGLAEAALAKPPADARKWRITSSAGPHGEISLWTAADGSRWSRQSLLLRGFKTEIDQRFTLAPDGGFETIEIRGSTPQGNAAESYSARSGYRTPVDNGPPAPAGTLYMPFGGTIDILAHAVETLRKAPGGTLPLGPSGRATISELTRATISNGRTSKTLTAYAVGGFSLSPMPVWFDGDRFFGMASYLAFLPDGWESAAPALMKAQDEALAAQAPALLARIAPKATAPVAFRNVRLYDAERRAWRDGMSLVADKGRIVAVGAAASVTIPAGATVFDGAGKTLVPGLWDSHMHYGDDATGPLLLAQGITNVRDPGNDVETGSARRARIEAGTLLGPHSVPSMLIDGAGPLAAQGAVTVSDEAGALAAVRRAKQLGFFGVKLYGSLDPRLVKPIAAEAHRLGLRVHGHIQRTRRPAEAVADGYDEITHINWVIMQGMPQSVIDQSNGLQRFYGPYRYGPTLDFKAEPMDSFLAELARRKITIDPTVATFEGDYMPRGELPPAYRPFAGTLPPQVDRGLRGGGLAPTPEVSTAQIEKGIGAYKRMVKELHDRGIPIVAGTDGYGIELVRDLELYVEAGLSPADSLATATIVPATQFGMGAETGSLTVGKRADLFLVSGDPSQRIGDLRHVEVVMHDGRLMKAGDLRAAAGLSGPPR</sequence>
<dbReference type="InterPro" id="IPR011059">
    <property type="entry name" value="Metal-dep_hydrolase_composite"/>
</dbReference>
<dbReference type="RefSeq" id="WP_222992951.1">
    <property type="nucleotide sequence ID" value="NZ_JAINVV010000013.1"/>
</dbReference>
<dbReference type="EMBL" id="JAINVV010000013">
    <property type="protein sequence ID" value="MBY8825862.1"/>
    <property type="molecule type" value="Genomic_DNA"/>
</dbReference>
<feature type="domain" description="Amidohydrolase-related" evidence="3">
    <location>
        <begin position="572"/>
        <end position="665"/>
    </location>
</feature>
<dbReference type="PANTHER" id="PTHR43135:SF3">
    <property type="entry name" value="ALPHA-D-RIBOSE 1-METHYLPHOSPHONATE 5-TRIPHOSPHATE DIPHOSPHATASE"/>
    <property type="match status" value="1"/>
</dbReference>
<dbReference type="Gene3D" id="3.20.20.140">
    <property type="entry name" value="Metal-dependent hydrolases"/>
    <property type="match status" value="2"/>
</dbReference>
<name>A0ABS7PWX3_9SPHN</name>